<feature type="transmembrane region" description="Helical" evidence="3">
    <location>
        <begin position="169"/>
        <end position="195"/>
    </location>
</feature>
<feature type="transmembrane region" description="Helical" evidence="3">
    <location>
        <begin position="77"/>
        <end position="102"/>
    </location>
</feature>
<dbReference type="GO" id="GO:0016020">
    <property type="term" value="C:membrane"/>
    <property type="evidence" value="ECO:0007669"/>
    <property type="project" value="UniProtKB-SubCell"/>
</dbReference>
<evidence type="ECO:0000313" key="5">
    <source>
        <dbReference type="EMBL" id="CAH1954273.1"/>
    </source>
</evidence>
<feature type="region of interest" description="Disordered" evidence="2">
    <location>
        <begin position="48"/>
        <end position="69"/>
    </location>
</feature>
<feature type="transmembrane region" description="Helical" evidence="3">
    <location>
        <begin position="531"/>
        <end position="553"/>
    </location>
</feature>
<dbReference type="Pfam" id="PF07690">
    <property type="entry name" value="MFS_1"/>
    <property type="match status" value="2"/>
</dbReference>
<dbReference type="InterPro" id="IPR036259">
    <property type="entry name" value="MFS_trans_sf"/>
</dbReference>
<keyword evidence="3" id="KW-0472">Membrane</keyword>
<evidence type="ECO:0000256" key="2">
    <source>
        <dbReference type="SAM" id="MobiDB-lite"/>
    </source>
</evidence>
<dbReference type="InterPro" id="IPR050327">
    <property type="entry name" value="Proton-linked_MCT"/>
</dbReference>
<keyword evidence="6" id="KW-1185">Reference proteome</keyword>
<organism evidence="5 6">
    <name type="scientific">Acanthoscelides obtectus</name>
    <name type="common">Bean weevil</name>
    <name type="synonym">Bruchus obtectus</name>
    <dbReference type="NCBI Taxonomy" id="200917"/>
    <lineage>
        <taxon>Eukaryota</taxon>
        <taxon>Metazoa</taxon>
        <taxon>Ecdysozoa</taxon>
        <taxon>Arthropoda</taxon>
        <taxon>Hexapoda</taxon>
        <taxon>Insecta</taxon>
        <taxon>Pterygota</taxon>
        <taxon>Neoptera</taxon>
        <taxon>Endopterygota</taxon>
        <taxon>Coleoptera</taxon>
        <taxon>Polyphaga</taxon>
        <taxon>Cucujiformia</taxon>
        <taxon>Chrysomeloidea</taxon>
        <taxon>Chrysomelidae</taxon>
        <taxon>Bruchinae</taxon>
        <taxon>Bruchini</taxon>
        <taxon>Acanthoscelides</taxon>
    </lineage>
</organism>
<dbReference type="InterPro" id="IPR011701">
    <property type="entry name" value="MFS"/>
</dbReference>
<dbReference type="GO" id="GO:0008028">
    <property type="term" value="F:monocarboxylic acid transmembrane transporter activity"/>
    <property type="evidence" value="ECO:0007669"/>
    <property type="project" value="TreeGrafter"/>
</dbReference>
<feature type="transmembrane region" description="Helical" evidence="3">
    <location>
        <begin position="629"/>
        <end position="651"/>
    </location>
</feature>
<feature type="transmembrane region" description="Helical" evidence="3">
    <location>
        <begin position="568"/>
        <end position="589"/>
    </location>
</feature>
<feature type="transmembrane region" description="Helical" evidence="3">
    <location>
        <begin position="691"/>
        <end position="712"/>
    </location>
</feature>
<feature type="transmembrane region" description="Helical" evidence="3">
    <location>
        <begin position="233"/>
        <end position="252"/>
    </location>
</feature>
<dbReference type="PROSITE" id="PS50850">
    <property type="entry name" value="MFS"/>
    <property type="match status" value="1"/>
</dbReference>
<evidence type="ECO:0000256" key="3">
    <source>
        <dbReference type="SAM" id="Phobius"/>
    </source>
</evidence>
<dbReference type="PANTHER" id="PTHR11360:SF111">
    <property type="entry name" value="CHASKI, ISOFORM A"/>
    <property type="match status" value="1"/>
</dbReference>
<feature type="transmembrane region" description="Helical" evidence="3">
    <location>
        <begin position="144"/>
        <end position="163"/>
    </location>
</feature>
<feature type="transmembrane region" description="Helical" evidence="3">
    <location>
        <begin position="114"/>
        <end position="137"/>
    </location>
</feature>
<accession>A0A9P0NVF4</accession>
<feature type="transmembrane region" description="Helical" evidence="3">
    <location>
        <begin position="202"/>
        <end position="221"/>
    </location>
</feature>
<evidence type="ECO:0000256" key="1">
    <source>
        <dbReference type="ARBA" id="ARBA00004141"/>
    </source>
</evidence>
<dbReference type="EMBL" id="CAKOFQ010006653">
    <property type="protein sequence ID" value="CAH1954273.1"/>
    <property type="molecule type" value="Genomic_DNA"/>
</dbReference>
<name>A0A9P0NVF4_ACAOB</name>
<dbReference type="SUPFAM" id="SSF103473">
    <property type="entry name" value="MFS general substrate transporter"/>
    <property type="match status" value="1"/>
</dbReference>
<reference evidence="5" key="1">
    <citation type="submission" date="2022-03" db="EMBL/GenBank/DDBJ databases">
        <authorList>
            <person name="Sayadi A."/>
        </authorList>
    </citation>
    <scope>NUCLEOTIDE SEQUENCE</scope>
</reference>
<feature type="transmembrane region" description="Helical" evidence="3">
    <location>
        <begin position="658"/>
        <end position="679"/>
    </location>
</feature>
<dbReference type="Proteomes" id="UP001152888">
    <property type="component" value="Unassembled WGS sequence"/>
</dbReference>
<dbReference type="InterPro" id="IPR020846">
    <property type="entry name" value="MFS_dom"/>
</dbReference>
<protein>
    <recommendedName>
        <fullName evidence="4">Major facilitator superfamily (MFS) profile domain-containing protein</fullName>
    </recommendedName>
</protein>
<feature type="transmembrane region" description="Helical" evidence="3">
    <location>
        <begin position="601"/>
        <end position="623"/>
    </location>
</feature>
<proteinExistence type="predicted"/>
<gene>
    <name evidence="5" type="ORF">ACAOBT_LOCUS458</name>
</gene>
<keyword evidence="3" id="KW-1133">Transmembrane helix</keyword>
<sequence>MMEEDKTTKKAPIVTLAAVAPSLDSSPMITPKKDETIVAVEKNGVKFNTSPTGSSSSSGSSSSDDDGPDVPEGGWGWVVVFASFVLSMIADGISFSFGLLYVKFLEEFKASSSVTSWIGSLFMAVPLLSGPIMSALVDKYGCRSMTVIGGLVSALGFVISSKVNTIGLMYLTFGTLAGLGLGLVYVTAVVSIAFWFDKKRTLAVGLSASGTGIGTFVFSPLTNMLLYEYGWRGTTLILGGLFLHMCICGVLMKDPDWIIEQNKQNAKLSKSSKSSKTSLVSLSSNAATSIDINELRDLLKSGKDAEFLLQNLETSMEHAGTDKQRNVHNSLLNLPTFIKQNEKVPIEVLEQLSANKKLYNVILENYPSLLLCRSTSDKGLNRLAEDAASIERVPVTVCMKLKRDEKDKHMVHQSSLPEQETVAHQQEPLLADKKPKTGGPIPRNASFPWLKHQLMQAQRPHYFKNLKLHRQSLIHRNAIFNQNKYRFKASSCPNIFRVSVLSLPKDEDEKWYTELLDLVEGMFDFTLFLELHFFLLSLSTIILFIWFIVPYFYLADHMPKYGYSEEDASLTIANIGITNTIGMIALGWAGDQPWMNMTKTYAICLILCGISCAGIMFFTTNYIMMEICAGFFGLFLSSSFSFTPGIIVELVPLDRFTVAYGLQLLCMGIGILIGPPYAGHLYDVTKTWEQPFYQAALWMVISGLLIILIPSTKNRKILGKGPVEKEIEGCKDNIIFSIILIVLLLVLTGIVLYFTIDCLLRSF</sequence>
<dbReference type="Gene3D" id="1.20.1250.20">
    <property type="entry name" value="MFS general substrate transporter like domains"/>
    <property type="match status" value="2"/>
</dbReference>
<dbReference type="PANTHER" id="PTHR11360">
    <property type="entry name" value="MONOCARBOXYLATE TRANSPORTER"/>
    <property type="match status" value="1"/>
</dbReference>
<evidence type="ECO:0000259" key="4">
    <source>
        <dbReference type="PROSITE" id="PS50850"/>
    </source>
</evidence>
<evidence type="ECO:0000313" key="6">
    <source>
        <dbReference type="Proteomes" id="UP001152888"/>
    </source>
</evidence>
<dbReference type="AlphaFoldDB" id="A0A9P0NVF4"/>
<feature type="compositionally biased region" description="Low complexity" evidence="2">
    <location>
        <begin position="53"/>
        <end position="62"/>
    </location>
</feature>
<comment type="caution">
    <text evidence="5">The sequence shown here is derived from an EMBL/GenBank/DDBJ whole genome shotgun (WGS) entry which is preliminary data.</text>
</comment>
<keyword evidence="3" id="KW-0812">Transmembrane</keyword>
<dbReference type="OrthoDB" id="410267at2759"/>
<feature type="domain" description="Major facilitator superfamily (MFS) profile" evidence="4">
    <location>
        <begin position="525"/>
        <end position="763"/>
    </location>
</feature>
<feature type="transmembrane region" description="Helical" evidence="3">
    <location>
        <begin position="733"/>
        <end position="756"/>
    </location>
</feature>
<comment type="subcellular location">
    <subcellularLocation>
        <location evidence="1">Membrane</location>
        <topology evidence="1">Multi-pass membrane protein</topology>
    </subcellularLocation>
</comment>